<feature type="transmembrane region" description="Helical" evidence="1">
    <location>
        <begin position="12"/>
        <end position="33"/>
    </location>
</feature>
<name>A0A139WWT6_9CYAN</name>
<keyword evidence="1" id="KW-0812">Transmembrane</keyword>
<dbReference type="RefSeq" id="WP_017744121.1">
    <property type="nucleotide sequence ID" value="NZ_KQ976354.1"/>
</dbReference>
<evidence type="ECO:0000259" key="2">
    <source>
        <dbReference type="Pfam" id="PF02698"/>
    </source>
</evidence>
<evidence type="ECO:0000313" key="4">
    <source>
        <dbReference type="Proteomes" id="UP000076925"/>
    </source>
</evidence>
<keyword evidence="4" id="KW-1185">Reference proteome</keyword>
<dbReference type="Proteomes" id="UP000076925">
    <property type="component" value="Unassembled WGS sequence"/>
</dbReference>
<protein>
    <recommendedName>
        <fullName evidence="2">DUF218 domain-containing protein</fullName>
    </recommendedName>
</protein>
<dbReference type="Pfam" id="PF02698">
    <property type="entry name" value="DUF218"/>
    <property type="match status" value="1"/>
</dbReference>
<dbReference type="InterPro" id="IPR003848">
    <property type="entry name" value="DUF218"/>
</dbReference>
<evidence type="ECO:0000256" key="1">
    <source>
        <dbReference type="SAM" id="Phobius"/>
    </source>
</evidence>
<dbReference type="GO" id="GO:0005886">
    <property type="term" value="C:plasma membrane"/>
    <property type="evidence" value="ECO:0007669"/>
    <property type="project" value="TreeGrafter"/>
</dbReference>
<organism evidence="3 4">
    <name type="scientific">Scytonema hofmannii PCC 7110</name>
    <dbReference type="NCBI Taxonomy" id="128403"/>
    <lineage>
        <taxon>Bacteria</taxon>
        <taxon>Bacillati</taxon>
        <taxon>Cyanobacteriota</taxon>
        <taxon>Cyanophyceae</taxon>
        <taxon>Nostocales</taxon>
        <taxon>Scytonemataceae</taxon>
        <taxon>Scytonema</taxon>
    </lineage>
</organism>
<accession>A0A139WWT6</accession>
<gene>
    <name evidence="3" type="ORF">WA1_45265</name>
</gene>
<feature type="domain" description="DUF218" evidence="2">
    <location>
        <begin position="43"/>
        <end position="162"/>
    </location>
</feature>
<evidence type="ECO:0000313" key="3">
    <source>
        <dbReference type="EMBL" id="KYC36873.1"/>
    </source>
</evidence>
<sequence>MRQLQRYLKKYWFFTVVGLFVVVLSIIPIRLAIASYQAPFPQGIFTLGGGSDREEFTAQFAQHFPNLDIWVSTGTSPDIARSIFQTIGIPNHRLHLDYRAVDTVTNFTSLVSEFKQRRIQHLYLITSDFHMPRAKAIATLVFGSQGISFTPISVPSNRPHESLLHILRDCSRSLLWIFTGRTGASLNSLVTHSSYAFR</sequence>
<dbReference type="PANTHER" id="PTHR30336">
    <property type="entry name" value="INNER MEMBRANE PROTEIN, PROBABLE PERMEASE"/>
    <property type="match status" value="1"/>
</dbReference>
<reference evidence="3 4" key="1">
    <citation type="journal article" date="2013" name="Genome Biol. Evol.">
        <title>Genomes of Stigonematalean cyanobacteria (subsection V) and the evolution of oxygenic photosynthesis from prokaryotes to plastids.</title>
        <authorList>
            <person name="Dagan T."/>
            <person name="Roettger M."/>
            <person name="Stucken K."/>
            <person name="Landan G."/>
            <person name="Koch R."/>
            <person name="Major P."/>
            <person name="Gould S.B."/>
            <person name="Goremykin V.V."/>
            <person name="Rippka R."/>
            <person name="Tandeau de Marsac N."/>
            <person name="Gugger M."/>
            <person name="Lockhart P.J."/>
            <person name="Allen J.F."/>
            <person name="Brune I."/>
            <person name="Maus I."/>
            <person name="Puhler A."/>
            <person name="Martin W.F."/>
        </authorList>
    </citation>
    <scope>NUCLEOTIDE SEQUENCE [LARGE SCALE GENOMIC DNA]</scope>
    <source>
        <strain evidence="3 4">PCC 7110</strain>
    </source>
</reference>
<dbReference type="STRING" id="128403.WA1_45265"/>
<keyword evidence="1" id="KW-0472">Membrane</keyword>
<dbReference type="PANTHER" id="PTHR30336:SF20">
    <property type="entry name" value="DUF218 DOMAIN-CONTAINING PROTEIN"/>
    <property type="match status" value="1"/>
</dbReference>
<keyword evidence="1" id="KW-1133">Transmembrane helix</keyword>
<comment type="caution">
    <text evidence="3">The sequence shown here is derived from an EMBL/GenBank/DDBJ whole genome shotgun (WGS) entry which is preliminary data.</text>
</comment>
<dbReference type="AlphaFoldDB" id="A0A139WWT6"/>
<dbReference type="CDD" id="cd06259">
    <property type="entry name" value="YdcF-like"/>
    <property type="match status" value="1"/>
</dbReference>
<proteinExistence type="predicted"/>
<dbReference type="OrthoDB" id="9782395at2"/>
<dbReference type="InterPro" id="IPR051599">
    <property type="entry name" value="Cell_Envelope_Assoc"/>
</dbReference>
<dbReference type="EMBL" id="ANNX02000047">
    <property type="protein sequence ID" value="KYC36873.1"/>
    <property type="molecule type" value="Genomic_DNA"/>
</dbReference>